<dbReference type="CDD" id="cd00093">
    <property type="entry name" value="HTH_XRE"/>
    <property type="match status" value="1"/>
</dbReference>
<dbReference type="SUPFAM" id="SSF47413">
    <property type="entry name" value="lambda repressor-like DNA-binding domains"/>
    <property type="match status" value="1"/>
</dbReference>
<gene>
    <name evidence="3" type="ORF">EBB45_09950</name>
</gene>
<reference evidence="3 4" key="1">
    <citation type="journal article" date="2013" name="J. Microbiol.">
        <title>Lysinibacillus chungkukjangi sp. nov., isolated from Chungkukjang, Korean fermented soybean food.</title>
        <authorList>
            <person name="Kim S.J."/>
            <person name="Jang Y.H."/>
            <person name="Hamada M."/>
            <person name="Ahn J.H."/>
            <person name="Weon H.Y."/>
            <person name="Suzuki K."/>
            <person name="Whang K.S."/>
            <person name="Kwon S.W."/>
        </authorList>
    </citation>
    <scope>NUCLEOTIDE SEQUENCE [LARGE SCALE GENOMIC DNA]</scope>
    <source>
        <strain evidence="3 4">MCCC 1A12701</strain>
    </source>
</reference>
<dbReference type="Proteomes" id="UP000274033">
    <property type="component" value="Unassembled WGS sequence"/>
</dbReference>
<feature type="domain" description="HTH cro/C1-type" evidence="2">
    <location>
        <begin position="9"/>
        <end position="64"/>
    </location>
</feature>
<dbReference type="OrthoDB" id="1150409at2"/>
<protein>
    <submittedName>
        <fullName evidence="3">Helix-turn-helix domain-containing protein</fullName>
    </submittedName>
</protein>
<sequence>MGKTLGQKIKTIRLNLGKNMEEFGELVDKANKGLVSRWESDKSIPGIERLHIIAQLGNMTLEELMETENVNSLLEKSIGLESHLDLSLYNLQDLRKTLTKITKRYKEYEEKYKDDKELLLETYKAEFRTIEEVNKFLNDEIDINNNLVKELRELIKVIQNITYSEVFKSIDRQSITKRQTNFPLESLFTSGINITLDDKLLTKDDKERALQILNLVFK</sequence>
<comment type="caution">
    <text evidence="3">The sequence shown here is derived from an EMBL/GenBank/DDBJ whole genome shotgun (WGS) entry which is preliminary data.</text>
</comment>
<evidence type="ECO:0000259" key="2">
    <source>
        <dbReference type="PROSITE" id="PS50943"/>
    </source>
</evidence>
<evidence type="ECO:0000313" key="4">
    <source>
        <dbReference type="Proteomes" id="UP000274033"/>
    </source>
</evidence>
<dbReference type="AlphaFoldDB" id="A0A3N9UEW7"/>
<keyword evidence="4" id="KW-1185">Reference proteome</keyword>
<dbReference type="InterPro" id="IPR010982">
    <property type="entry name" value="Lambda_DNA-bd_dom_sf"/>
</dbReference>
<dbReference type="InterPro" id="IPR001387">
    <property type="entry name" value="Cro/C1-type_HTH"/>
</dbReference>
<dbReference type="Gene3D" id="1.10.260.40">
    <property type="entry name" value="lambda repressor-like DNA-binding domains"/>
    <property type="match status" value="1"/>
</dbReference>
<evidence type="ECO:0000256" key="1">
    <source>
        <dbReference type="SAM" id="Coils"/>
    </source>
</evidence>
<dbReference type="PROSITE" id="PS50943">
    <property type="entry name" value="HTH_CROC1"/>
    <property type="match status" value="1"/>
</dbReference>
<proteinExistence type="predicted"/>
<dbReference type="GO" id="GO:0003677">
    <property type="term" value="F:DNA binding"/>
    <property type="evidence" value="ECO:0007669"/>
    <property type="project" value="InterPro"/>
</dbReference>
<evidence type="ECO:0000313" key="3">
    <source>
        <dbReference type="EMBL" id="RQW74711.1"/>
    </source>
</evidence>
<feature type="coiled-coil region" evidence="1">
    <location>
        <begin position="91"/>
        <end position="154"/>
    </location>
</feature>
<name>A0A3N9UEW7_9BACI</name>
<keyword evidence="1" id="KW-0175">Coiled coil</keyword>
<dbReference type="SMART" id="SM00530">
    <property type="entry name" value="HTH_XRE"/>
    <property type="match status" value="1"/>
</dbReference>
<dbReference type="EMBL" id="RRCT01000008">
    <property type="protein sequence ID" value="RQW74711.1"/>
    <property type="molecule type" value="Genomic_DNA"/>
</dbReference>
<accession>A0A3N9UEW7</accession>
<dbReference type="Pfam" id="PF01381">
    <property type="entry name" value="HTH_3"/>
    <property type="match status" value="1"/>
</dbReference>
<organism evidence="3 4">
    <name type="scientific">Lysinibacillus composti</name>
    <dbReference type="NCBI Taxonomy" id="720633"/>
    <lineage>
        <taxon>Bacteria</taxon>
        <taxon>Bacillati</taxon>
        <taxon>Bacillota</taxon>
        <taxon>Bacilli</taxon>
        <taxon>Bacillales</taxon>
        <taxon>Bacillaceae</taxon>
        <taxon>Lysinibacillus</taxon>
    </lineage>
</organism>